<dbReference type="Gene3D" id="1.10.510.10">
    <property type="entry name" value="Transferase(Phosphotransferase) domain 1"/>
    <property type="match status" value="1"/>
</dbReference>
<dbReference type="PROSITE" id="PS51256">
    <property type="entry name" value="GS"/>
    <property type="match status" value="1"/>
</dbReference>
<feature type="transmembrane region" description="Helical" evidence="15">
    <location>
        <begin position="105"/>
        <end position="131"/>
    </location>
</feature>
<organism evidence="18">
    <name type="scientific">Schistocephalus solidus</name>
    <name type="common">Tapeworm</name>
    <dbReference type="NCBI Taxonomy" id="70667"/>
    <lineage>
        <taxon>Eukaryota</taxon>
        <taxon>Metazoa</taxon>
        <taxon>Spiralia</taxon>
        <taxon>Lophotrochozoa</taxon>
        <taxon>Platyhelminthes</taxon>
        <taxon>Cestoda</taxon>
        <taxon>Eucestoda</taxon>
        <taxon>Diphyllobothriidea</taxon>
        <taxon>Diphyllobothriidae</taxon>
        <taxon>Schistocephalus</taxon>
    </lineage>
</organism>
<dbReference type="PROSITE" id="PS00108">
    <property type="entry name" value="PROTEIN_KINASE_ST"/>
    <property type="match status" value="1"/>
</dbReference>
<evidence type="ECO:0000256" key="1">
    <source>
        <dbReference type="ARBA" id="ARBA00004479"/>
    </source>
</evidence>
<dbReference type="PROSITE" id="PS50011">
    <property type="entry name" value="PROTEIN_KINASE_DOM"/>
    <property type="match status" value="1"/>
</dbReference>
<proteinExistence type="inferred from homology"/>
<evidence type="ECO:0000256" key="5">
    <source>
        <dbReference type="ARBA" id="ARBA00022679"/>
    </source>
</evidence>
<evidence type="ECO:0000256" key="14">
    <source>
        <dbReference type="PROSITE-ProRule" id="PRU10141"/>
    </source>
</evidence>
<dbReference type="EC" id="2.7.11.30" evidence="3"/>
<evidence type="ECO:0000313" key="19">
    <source>
        <dbReference type="EMBL" id="VDM01975.1"/>
    </source>
</evidence>
<dbReference type="InterPro" id="IPR000333">
    <property type="entry name" value="TGFB_receptor"/>
</dbReference>
<dbReference type="Gene3D" id="3.30.200.20">
    <property type="entry name" value="Phosphorylase Kinase, domain 1"/>
    <property type="match status" value="1"/>
</dbReference>
<reference evidence="21" key="2">
    <citation type="submission" date="2016-06" db="UniProtKB">
        <authorList>
            <consortium name="WormBaseParasite"/>
        </authorList>
    </citation>
    <scope>IDENTIFICATION</scope>
</reference>
<evidence type="ECO:0000256" key="3">
    <source>
        <dbReference type="ARBA" id="ARBA00012401"/>
    </source>
</evidence>
<evidence type="ECO:0000256" key="8">
    <source>
        <dbReference type="ARBA" id="ARBA00022741"/>
    </source>
</evidence>
<reference evidence="19 20" key="3">
    <citation type="submission" date="2018-11" db="EMBL/GenBank/DDBJ databases">
        <authorList>
            <consortium name="Pathogen Informatics"/>
        </authorList>
    </citation>
    <scope>NUCLEOTIDE SEQUENCE [LARGE SCALE GENOMIC DNA]</scope>
    <source>
        <strain evidence="19 20">NST_G2</strain>
    </source>
</reference>
<keyword evidence="10 14" id="KW-0067">ATP-binding</keyword>
<dbReference type="EMBL" id="GEEE01015564">
    <property type="protein sequence ID" value="JAP47661.1"/>
    <property type="molecule type" value="Transcribed_RNA"/>
</dbReference>
<dbReference type="SUPFAM" id="SSF56112">
    <property type="entry name" value="Protein kinase-like (PK-like)"/>
    <property type="match status" value="1"/>
</dbReference>
<evidence type="ECO:0000256" key="6">
    <source>
        <dbReference type="ARBA" id="ARBA00022692"/>
    </source>
</evidence>
<reference evidence="18" key="1">
    <citation type="submission" date="2016-01" db="EMBL/GenBank/DDBJ databases">
        <title>Reference transcriptome for the parasite Schistocephalus solidus: insights into the molecular evolution of parasitism.</title>
        <authorList>
            <person name="Hebert F.O."/>
            <person name="Grambauer S."/>
            <person name="Barber I."/>
            <person name="Landry C.R."/>
            <person name="Aubin-Horth N."/>
        </authorList>
    </citation>
    <scope>NUCLEOTIDE SEQUENCE</scope>
</reference>
<feature type="binding site" evidence="14">
    <location>
        <position position="235"/>
    </location>
    <ligand>
        <name>ATP</name>
        <dbReference type="ChEBI" id="CHEBI:30616"/>
    </ligand>
</feature>
<sequence length="603" mass="66607">MQKGGASLTCLCSPTDQCVEGKPHCSSDLGCFYSALRNPRQNTVFNEQFGCLSNNTSLGKMFCTAPMPKNMIVKCCFPPNQAMCNVHLRLDENMLYSWRYGFCNYYISILLPLIAVVLTVIVLGLLVHFLLRPTRHRYLSKPARTPSGDSIADKRLCGTTAPCILSAGGVFQDLCAYPQQTCEGTFSADSGSGGGVPFLVRQTIARRTVLTDCIGKGRFGEVWRADCQGDKVAVKIFSSRDGASWARETDIYSTSMLRHPNLLAYYASDMISRGGCTQLWLITAYHRKGSLHDYLQVNKISLAGGLRFARSAAAGLAFLHTAVAGFPSKPLIAHRDIKSKNILILDNGETCIADLGLALTETNSCEAHERFQESIWLKSYASAGPPSAGPLAGTKRYMAPELLYLALLLTSFYAPKGRAYEDHEEGLEISEITECQHPFLPLRIYQAADIYALGLVLWEIFRRTEGLSSATKNVEEYQIPYEDAVPVDPTFSQMFQVVVLGDLSVKAIQLDQVVPPPINLTTCTSCRELQNRFSDLNGNGPTLCWSETTGIRPAISSRWLEAGSGMHRLSTLLQECWVPLWSNRLSALRIRKTLESLEAELRS</sequence>
<comment type="similarity">
    <text evidence="2">Belongs to the protein kinase superfamily. TKL Ser/Thr protein kinase family. TGFB receptor subfamily.</text>
</comment>
<evidence type="ECO:0000256" key="13">
    <source>
        <dbReference type="ARBA" id="ARBA00023170"/>
    </source>
</evidence>
<name>A0A0X3P6S4_SCHSO</name>
<feature type="domain" description="GS" evidence="17">
    <location>
        <begin position="145"/>
        <end position="207"/>
    </location>
</feature>
<evidence type="ECO:0000256" key="9">
    <source>
        <dbReference type="ARBA" id="ARBA00022777"/>
    </source>
</evidence>
<dbReference type="CDD" id="cd23586">
    <property type="entry name" value="TFP_LU_ECD_sma6"/>
    <property type="match status" value="1"/>
</dbReference>
<dbReference type="GO" id="GO:0043235">
    <property type="term" value="C:receptor complex"/>
    <property type="evidence" value="ECO:0007669"/>
    <property type="project" value="TreeGrafter"/>
</dbReference>
<keyword evidence="11 15" id="KW-1133">Transmembrane helix</keyword>
<evidence type="ECO:0000313" key="18">
    <source>
        <dbReference type="EMBL" id="JAP47661.1"/>
    </source>
</evidence>
<dbReference type="GO" id="GO:0005524">
    <property type="term" value="F:ATP binding"/>
    <property type="evidence" value="ECO:0007669"/>
    <property type="project" value="UniProtKB-UniRule"/>
</dbReference>
<dbReference type="Proteomes" id="UP000275846">
    <property type="component" value="Unassembled WGS sequence"/>
</dbReference>
<keyword evidence="9" id="KW-0418">Kinase</keyword>
<evidence type="ECO:0000259" key="16">
    <source>
        <dbReference type="PROSITE" id="PS50011"/>
    </source>
</evidence>
<dbReference type="InterPro" id="IPR003605">
    <property type="entry name" value="GS_dom"/>
</dbReference>
<evidence type="ECO:0000313" key="20">
    <source>
        <dbReference type="Proteomes" id="UP000275846"/>
    </source>
</evidence>
<dbReference type="InterPro" id="IPR000719">
    <property type="entry name" value="Prot_kinase_dom"/>
</dbReference>
<keyword evidence="4" id="KW-0723">Serine/threonine-protein kinase</keyword>
<protein>
    <recommendedName>
        <fullName evidence="3">receptor protein serine/threonine kinase</fullName>
        <ecNumber evidence="3">2.7.11.30</ecNumber>
    </recommendedName>
</protein>
<dbReference type="InterPro" id="IPR017441">
    <property type="entry name" value="Protein_kinase_ATP_BS"/>
</dbReference>
<keyword evidence="12 15" id="KW-0472">Membrane</keyword>
<gene>
    <name evidence="18" type="primary">ACVR1</name>
    <name evidence="19" type="ORF">SSLN_LOCUS15589</name>
    <name evidence="18" type="ORF">TR118680</name>
</gene>
<keyword evidence="5" id="KW-0808">Transferase</keyword>
<keyword evidence="6 15" id="KW-0812">Transmembrane</keyword>
<dbReference type="PANTHER" id="PTHR23255">
    <property type="entry name" value="TRANSFORMING GROWTH FACTOR-BETA RECEPTOR TYPE I AND II"/>
    <property type="match status" value="1"/>
</dbReference>
<dbReference type="EMBL" id="UYSU01040098">
    <property type="protein sequence ID" value="VDM01975.1"/>
    <property type="molecule type" value="Genomic_DNA"/>
</dbReference>
<evidence type="ECO:0000256" key="4">
    <source>
        <dbReference type="ARBA" id="ARBA00022527"/>
    </source>
</evidence>
<dbReference type="PANTHER" id="PTHR23255:SF72">
    <property type="entry name" value="RECEPTOR PROTEIN SERINE_THREONINE KINASE"/>
    <property type="match status" value="1"/>
</dbReference>
<feature type="domain" description="Protein kinase" evidence="16">
    <location>
        <begin position="208"/>
        <end position="597"/>
    </location>
</feature>
<evidence type="ECO:0000256" key="10">
    <source>
        <dbReference type="ARBA" id="ARBA00022840"/>
    </source>
</evidence>
<dbReference type="Pfam" id="PF00069">
    <property type="entry name" value="Pkinase"/>
    <property type="match status" value="1"/>
</dbReference>
<dbReference type="AlphaFoldDB" id="A0A0X3P6S4"/>
<evidence type="ECO:0000256" key="15">
    <source>
        <dbReference type="SAM" id="Phobius"/>
    </source>
</evidence>
<dbReference type="PROSITE" id="PS00107">
    <property type="entry name" value="PROTEIN_KINASE_ATP"/>
    <property type="match status" value="1"/>
</dbReference>
<keyword evidence="7" id="KW-0732">Signal</keyword>
<dbReference type="InterPro" id="IPR008271">
    <property type="entry name" value="Ser/Thr_kinase_AS"/>
</dbReference>
<keyword evidence="20" id="KW-1185">Reference proteome</keyword>
<keyword evidence="13 18" id="KW-0675">Receptor</keyword>
<comment type="subcellular location">
    <subcellularLocation>
        <location evidence="1">Membrane</location>
        <topology evidence="1">Single-pass type I membrane protein</topology>
    </subcellularLocation>
</comment>
<evidence type="ECO:0000259" key="17">
    <source>
        <dbReference type="PROSITE" id="PS51256"/>
    </source>
</evidence>
<evidence type="ECO:0000256" key="11">
    <source>
        <dbReference type="ARBA" id="ARBA00022989"/>
    </source>
</evidence>
<evidence type="ECO:0000256" key="2">
    <source>
        <dbReference type="ARBA" id="ARBA00009605"/>
    </source>
</evidence>
<keyword evidence="8 14" id="KW-0547">Nucleotide-binding</keyword>
<dbReference type="GO" id="GO:0005886">
    <property type="term" value="C:plasma membrane"/>
    <property type="evidence" value="ECO:0007669"/>
    <property type="project" value="TreeGrafter"/>
</dbReference>
<dbReference type="OrthoDB" id="69842at2759"/>
<dbReference type="InterPro" id="IPR011009">
    <property type="entry name" value="Kinase-like_dom_sf"/>
</dbReference>
<evidence type="ECO:0000313" key="21">
    <source>
        <dbReference type="WBParaSite" id="SSLN_0001618001-mRNA-1"/>
    </source>
</evidence>
<dbReference type="WBParaSite" id="SSLN_0001618001-mRNA-1">
    <property type="protein sequence ID" value="SSLN_0001618001-mRNA-1"/>
    <property type="gene ID" value="SSLN_0001618001"/>
</dbReference>
<dbReference type="STRING" id="70667.A0A0X3P6S4"/>
<dbReference type="GO" id="GO:0004675">
    <property type="term" value="F:transmembrane receptor protein serine/threonine kinase activity"/>
    <property type="evidence" value="ECO:0007669"/>
    <property type="project" value="UniProtKB-EC"/>
</dbReference>
<dbReference type="GO" id="GO:0071363">
    <property type="term" value="P:cellular response to growth factor stimulus"/>
    <property type="evidence" value="ECO:0007669"/>
    <property type="project" value="TreeGrafter"/>
</dbReference>
<accession>A0A0X3P6S4</accession>
<dbReference type="SMART" id="SM00220">
    <property type="entry name" value="S_TKc"/>
    <property type="match status" value="1"/>
</dbReference>
<evidence type="ECO:0000256" key="7">
    <source>
        <dbReference type="ARBA" id="ARBA00022729"/>
    </source>
</evidence>
<evidence type="ECO:0000256" key="12">
    <source>
        <dbReference type="ARBA" id="ARBA00023136"/>
    </source>
</evidence>